<accession>A0A699I937</accession>
<organism evidence="1">
    <name type="scientific">Tanacetum cinerariifolium</name>
    <name type="common">Dalmatian daisy</name>
    <name type="synonym">Chrysanthemum cinerariifolium</name>
    <dbReference type="NCBI Taxonomy" id="118510"/>
    <lineage>
        <taxon>Eukaryota</taxon>
        <taxon>Viridiplantae</taxon>
        <taxon>Streptophyta</taxon>
        <taxon>Embryophyta</taxon>
        <taxon>Tracheophyta</taxon>
        <taxon>Spermatophyta</taxon>
        <taxon>Magnoliopsida</taxon>
        <taxon>eudicotyledons</taxon>
        <taxon>Gunneridae</taxon>
        <taxon>Pentapetalae</taxon>
        <taxon>asterids</taxon>
        <taxon>campanulids</taxon>
        <taxon>Asterales</taxon>
        <taxon>Asteraceae</taxon>
        <taxon>Asteroideae</taxon>
        <taxon>Anthemideae</taxon>
        <taxon>Anthemidinae</taxon>
        <taxon>Tanacetum</taxon>
    </lineage>
</organism>
<dbReference type="SUPFAM" id="SSF50249">
    <property type="entry name" value="Nucleic acid-binding proteins"/>
    <property type="match status" value="1"/>
</dbReference>
<gene>
    <name evidence="1" type="ORF">Tci_494453</name>
</gene>
<sequence length="109" mass="12881">MDCKECNNQRAISFLILLDKEGNAIQANMDLKDTDYFDQLLHLNNAYRISRFWCTKTKKWKRTLDNKTTLNFGKYTSIKPIANDPFLEHYFKFIAYNEVQSMADVSAQR</sequence>
<dbReference type="EMBL" id="BKCJ010254288">
    <property type="protein sequence ID" value="GEZ22480.1"/>
    <property type="molecule type" value="Genomic_DNA"/>
</dbReference>
<reference evidence="1" key="1">
    <citation type="journal article" date="2019" name="Sci. Rep.">
        <title>Draft genome of Tanacetum cinerariifolium, the natural source of mosquito coil.</title>
        <authorList>
            <person name="Yamashiro T."/>
            <person name="Shiraishi A."/>
            <person name="Satake H."/>
            <person name="Nakayama K."/>
        </authorList>
    </citation>
    <scope>NUCLEOTIDE SEQUENCE</scope>
</reference>
<comment type="caution">
    <text evidence="1">The sequence shown here is derived from an EMBL/GenBank/DDBJ whole genome shotgun (WGS) entry which is preliminary data.</text>
</comment>
<dbReference type="Gene3D" id="2.40.50.140">
    <property type="entry name" value="Nucleic acid-binding proteins"/>
    <property type="match status" value="1"/>
</dbReference>
<dbReference type="AlphaFoldDB" id="A0A699I937"/>
<name>A0A699I937_TANCI</name>
<protein>
    <submittedName>
        <fullName evidence="1">Uncharacterized protein</fullName>
    </submittedName>
</protein>
<proteinExistence type="predicted"/>
<evidence type="ECO:0000313" key="1">
    <source>
        <dbReference type="EMBL" id="GEZ22480.1"/>
    </source>
</evidence>
<dbReference type="InterPro" id="IPR012340">
    <property type="entry name" value="NA-bd_OB-fold"/>
</dbReference>